<organism evidence="1">
    <name type="scientific">Ditylum brightwellii</name>
    <dbReference type="NCBI Taxonomy" id="49249"/>
    <lineage>
        <taxon>Eukaryota</taxon>
        <taxon>Sar</taxon>
        <taxon>Stramenopiles</taxon>
        <taxon>Ochrophyta</taxon>
        <taxon>Bacillariophyta</taxon>
        <taxon>Mediophyceae</taxon>
        <taxon>Lithodesmiophycidae</taxon>
        <taxon>Lithodesmiales</taxon>
        <taxon>Lithodesmiaceae</taxon>
        <taxon>Ditylum</taxon>
    </lineage>
</organism>
<dbReference type="InterPro" id="IPR043132">
    <property type="entry name" value="BCAT-like_C"/>
</dbReference>
<dbReference type="InterPro" id="IPR001544">
    <property type="entry name" value="Aminotrans_IV"/>
</dbReference>
<name>A0A7S4UF75_9STRA</name>
<evidence type="ECO:0000313" key="1">
    <source>
        <dbReference type="EMBL" id="CAE4577829.1"/>
    </source>
</evidence>
<reference evidence="1" key="1">
    <citation type="submission" date="2021-01" db="EMBL/GenBank/DDBJ databases">
        <authorList>
            <person name="Corre E."/>
            <person name="Pelletier E."/>
            <person name="Niang G."/>
            <person name="Scheremetjew M."/>
            <person name="Finn R."/>
            <person name="Kale V."/>
            <person name="Holt S."/>
            <person name="Cochrane G."/>
            <person name="Meng A."/>
            <person name="Brown T."/>
            <person name="Cohen L."/>
        </authorList>
    </citation>
    <scope>NUCLEOTIDE SEQUENCE</scope>
    <source>
        <strain evidence="1">GSO104</strain>
    </source>
</reference>
<protein>
    <submittedName>
        <fullName evidence="1">Uncharacterized protein</fullName>
    </submittedName>
</protein>
<dbReference type="Gene3D" id="3.20.10.10">
    <property type="entry name" value="D-amino Acid Aminotransferase, subunit A, domain 2"/>
    <property type="match status" value="1"/>
</dbReference>
<dbReference type="PANTHER" id="PTHR47703:SF2">
    <property type="entry name" value="D-AMINOACID AMINOTRANSFERASE-LIKE PLP-DEPENDENT ENZYMES SUPERFAMILY PROTEIN"/>
    <property type="match status" value="1"/>
</dbReference>
<gene>
    <name evidence="1" type="ORF">DBRI00130_LOCUS98</name>
</gene>
<dbReference type="EMBL" id="HBNS01000118">
    <property type="protein sequence ID" value="CAE4577829.1"/>
    <property type="molecule type" value="Transcribed_RNA"/>
</dbReference>
<dbReference type="AlphaFoldDB" id="A0A7S4UF75"/>
<dbReference type="GO" id="GO:0003824">
    <property type="term" value="F:catalytic activity"/>
    <property type="evidence" value="ECO:0007669"/>
    <property type="project" value="InterPro"/>
</dbReference>
<proteinExistence type="predicted"/>
<dbReference type="PANTHER" id="PTHR47703">
    <property type="entry name" value="D-AMINOACID AMINOTRANSFERASE-LIKE PLP-DEPENDENT ENZYMES SUPERFAMILY PROTEIN"/>
    <property type="match status" value="1"/>
</dbReference>
<dbReference type="SUPFAM" id="SSF56752">
    <property type="entry name" value="D-aminoacid aminotransferase-like PLP-dependent enzymes"/>
    <property type="match status" value="1"/>
</dbReference>
<dbReference type="InterPro" id="IPR036038">
    <property type="entry name" value="Aminotransferase-like"/>
</dbReference>
<accession>A0A7S4UF75</accession>
<sequence length="338" mass="38001">MNRLQSSFCSLINSSRNTCVDDSKQPVNLAEKEELRKAVMQSEKIIDALLTEVESTLTLECNNSQWSQEKDDTCELVQTVMLTLFWTPRVCTNKSDTTIIVRGHACFGARHDPLKYKPDPITAAIALTPQHGSNHSLSFFRDLPNRYMNQPDAKLSSWCRDRRPLERNSLFKPTGVGEVLLAKPLDDAADDDDGTKYDEFQLLEGLTSNLFVVYRDGTIRTASENLVLGGYVRHLILSLASSLGLKVDTENPIKVQDAKNGLWVEAFVTSSIRIVVPVGQILIPSDNDKSSRKEKEQQEVSKNISLDTLWSKDTVKDVPYGKPHWKTLYNEIMTNPAI</sequence>
<dbReference type="Pfam" id="PF01063">
    <property type="entry name" value="Aminotran_4"/>
    <property type="match status" value="1"/>
</dbReference>